<evidence type="ECO:0000313" key="4">
    <source>
        <dbReference type="EMBL" id="KAG6373750.1"/>
    </source>
</evidence>
<dbReference type="OrthoDB" id="2502001at2759"/>
<keyword evidence="2" id="KW-1133">Transmembrane helix</keyword>
<comment type="caution">
    <text evidence="4">The sequence shown here is derived from an EMBL/GenBank/DDBJ whole genome shotgun (WGS) entry which is preliminary data.</text>
</comment>
<name>A0A8I2YKC7_9AGAM</name>
<dbReference type="AlphaFoldDB" id="A0A8I2YKC7"/>
<feature type="compositionally biased region" description="Polar residues" evidence="1">
    <location>
        <begin position="32"/>
        <end position="49"/>
    </location>
</feature>
<feature type="signal peptide" evidence="3">
    <location>
        <begin position="1"/>
        <end position="19"/>
    </location>
</feature>
<evidence type="ECO:0000256" key="1">
    <source>
        <dbReference type="SAM" id="MobiDB-lite"/>
    </source>
</evidence>
<gene>
    <name evidence="4" type="ORF">JVT61DRAFT_5892</name>
</gene>
<accession>A0A8I2YKC7</accession>
<dbReference type="EMBL" id="JAGFBS010000020">
    <property type="protein sequence ID" value="KAG6373750.1"/>
    <property type="molecule type" value="Genomic_DNA"/>
</dbReference>
<protein>
    <submittedName>
        <fullName evidence="4">Uncharacterized protein</fullName>
    </submittedName>
</protein>
<evidence type="ECO:0000256" key="2">
    <source>
        <dbReference type="SAM" id="Phobius"/>
    </source>
</evidence>
<keyword evidence="2" id="KW-0812">Transmembrane</keyword>
<feature type="transmembrane region" description="Helical" evidence="2">
    <location>
        <begin position="259"/>
        <end position="276"/>
    </location>
</feature>
<evidence type="ECO:0000313" key="5">
    <source>
        <dbReference type="Proteomes" id="UP000683000"/>
    </source>
</evidence>
<sequence length="327" mass="35981">MKPLTLVSSLFAVAALANAQYFSPGWAPGQPVPTSLAHTQPQAAQSTETAGRRGITPPKPSFLDSLVTGGPLSALSSAIGLNITGTPSVVWDERIPLITDSNYADLIVNEKMTPEEEEERVWFIIITSTAGQPEGISKFVDESFDAAYNYTLEKGDLGHVRFGRIDYLDVTLITTKWSVWSPPTLVVLNDRGKTLRFYRAGQIRLSAEVLYQFLKEEGWRHKEPWASVYGPGGDREWVLDHLAHVMEILHGYLVRVPKWLMYLLSGGMATFLINFLHKPKVQDQTQTKPDAAPKPPAAQPTSAAPKAEAKSTATNGKKTPSKRKGKN</sequence>
<proteinExistence type="predicted"/>
<feature type="chain" id="PRO_5034126598" evidence="3">
    <location>
        <begin position="20"/>
        <end position="327"/>
    </location>
</feature>
<dbReference type="Proteomes" id="UP000683000">
    <property type="component" value="Unassembled WGS sequence"/>
</dbReference>
<organism evidence="4 5">
    <name type="scientific">Boletus reticuloceps</name>
    <dbReference type="NCBI Taxonomy" id="495285"/>
    <lineage>
        <taxon>Eukaryota</taxon>
        <taxon>Fungi</taxon>
        <taxon>Dikarya</taxon>
        <taxon>Basidiomycota</taxon>
        <taxon>Agaricomycotina</taxon>
        <taxon>Agaricomycetes</taxon>
        <taxon>Agaricomycetidae</taxon>
        <taxon>Boletales</taxon>
        <taxon>Boletineae</taxon>
        <taxon>Boletaceae</taxon>
        <taxon>Boletoideae</taxon>
        <taxon>Boletus</taxon>
    </lineage>
</organism>
<feature type="region of interest" description="Disordered" evidence="1">
    <location>
        <begin position="282"/>
        <end position="327"/>
    </location>
</feature>
<reference evidence="4" key="1">
    <citation type="submission" date="2021-03" db="EMBL/GenBank/DDBJ databases">
        <title>Evolutionary innovations through gain and loss of genes in the ectomycorrhizal Boletales.</title>
        <authorList>
            <person name="Wu G."/>
            <person name="Miyauchi S."/>
            <person name="Morin E."/>
            <person name="Yang Z.-L."/>
            <person name="Xu J."/>
            <person name="Martin F.M."/>
        </authorList>
    </citation>
    <scope>NUCLEOTIDE SEQUENCE</scope>
    <source>
        <strain evidence="4">BR01</strain>
    </source>
</reference>
<feature type="region of interest" description="Disordered" evidence="1">
    <location>
        <begin position="32"/>
        <end position="60"/>
    </location>
</feature>
<keyword evidence="5" id="KW-1185">Reference proteome</keyword>
<keyword evidence="3" id="KW-0732">Signal</keyword>
<evidence type="ECO:0000256" key="3">
    <source>
        <dbReference type="SAM" id="SignalP"/>
    </source>
</evidence>
<keyword evidence="2" id="KW-0472">Membrane</keyword>